<organism evidence="1 2">
    <name type="scientific">Rotaria socialis</name>
    <dbReference type="NCBI Taxonomy" id="392032"/>
    <lineage>
        <taxon>Eukaryota</taxon>
        <taxon>Metazoa</taxon>
        <taxon>Spiralia</taxon>
        <taxon>Gnathifera</taxon>
        <taxon>Rotifera</taxon>
        <taxon>Eurotatoria</taxon>
        <taxon>Bdelloidea</taxon>
        <taxon>Philodinida</taxon>
        <taxon>Philodinidae</taxon>
        <taxon>Rotaria</taxon>
    </lineage>
</organism>
<gene>
    <name evidence="1" type="ORF">KIK155_LOCUS1545</name>
</gene>
<dbReference type="Proteomes" id="UP000663865">
    <property type="component" value="Unassembled WGS sequence"/>
</dbReference>
<comment type="caution">
    <text evidence="1">The sequence shown here is derived from an EMBL/GenBank/DDBJ whole genome shotgun (WGS) entry which is preliminary data.</text>
</comment>
<evidence type="ECO:0000313" key="1">
    <source>
        <dbReference type="EMBL" id="CAF3330431.1"/>
    </source>
</evidence>
<name>A0A817UF69_9BILA</name>
<sequence length="322" mass="37318">MGSATTSDNTLDMGDRINKIISDYKKAIQKNHLQLRHLTTNELSKLMERLCQEISPDTLELFRNEHFNDDNNTADNTTQELEKFYEWMPKYLTEQDLKLEVIIRSKQEQQQNLSVVTQALLNQNEQIFQQIQAQPQQLTQMLTWQQQQQANNQNAQSINNFNQNSPQIDQSDKQKDYFDTLVKLASTTILLWTMVALSPNHFRFSEPVKNFAVCLYVLGGKQVYEFVRLNLYGSIPTLATVGHLIKNSDTTFSEAKFHFESLRRFHLHFGFCSEDTTGVIRKVEYESKTNSFVGFATPIDHGAPLSQFYRADTFNDSKTIYD</sequence>
<reference evidence="1" key="1">
    <citation type="submission" date="2021-02" db="EMBL/GenBank/DDBJ databases">
        <authorList>
            <person name="Nowell W R."/>
        </authorList>
    </citation>
    <scope>NUCLEOTIDE SEQUENCE</scope>
</reference>
<evidence type="ECO:0000313" key="2">
    <source>
        <dbReference type="Proteomes" id="UP000663865"/>
    </source>
</evidence>
<proteinExistence type="predicted"/>
<protein>
    <submittedName>
        <fullName evidence="1">Uncharacterized protein</fullName>
    </submittedName>
</protein>
<dbReference type="AlphaFoldDB" id="A0A817UF69"/>
<dbReference type="EMBL" id="CAJNYV010000039">
    <property type="protein sequence ID" value="CAF3330431.1"/>
    <property type="molecule type" value="Genomic_DNA"/>
</dbReference>
<accession>A0A817UF69</accession>